<dbReference type="Pfam" id="PF16199">
    <property type="entry name" value="Radical_SAM_C"/>
    <property type="match status" value="1"/>
</dbReference>
<feature type="binding site" evidence="16">
    <location>
        <position position="126"/>
    </location>
    <ligand>
        <name>[4Fe-4S] cluster</name>
        <dbReference type="ChEBI" id="CHEBI:49883"/>
        <note>4Fe-4S-S-AdoMet</note>
    </ligand>
</feature>
<reference evidence="18" key="2">
    <citation type="submission" date="2020-08" db="EMBL/GenBank/DDBJ databases">
        <title>Plant Genome Project.</title>
        <authorList>
            <person name="Zhang R.-G."/>
        </authorList>
    </citation>
    <scope>NUCLEOTIDE SEQUENCE</scope>
    <source>
        <strain evidence="18">Huo1</strain>
        <tissue evidence="18">Leaf</tissue>
    </source>
</reference>
<gene>
    <name evidence="18" type="ORF">SASPL_153796</name>
</gene>
<evidence type="ECO:0000256" key="5">
    <source>
        <dbReference type="ARBA" id="ARBA00022555"/>
    </source>
</evidence>
<evidence type="ECO:0000256" key="14">
    <source>
        <dbReference type="ARBA" id="ARBA00047372"/>
    </source>
</evidence>
<dbReference type="PANTHER" id="PTHR11135">
    <property type="entry name" value="HISTONE ACETYLTRANSFERASE-RELATED"/>
    <property type="match status" value="1"/>
</dbReference>
<evidence type="ECO:0000256" key="9">
    <source>
        <dbReference type="ARBA" id="ARBA00022723"/>
    </source>
</evidence>
<keyword evidence="7 15" id="KW-0949">S-adenosyl-L-methionine</keyword>
<dbReference type="Gene3D" id="3.40.630.30">
    <property type="match status" value="1"/>
</dbReference>
<dbReference type="InterPro" id="IPR039661">
    <property type="entry name" value="ELP3"/>
</dbReference>
<evidence type="ECO:0000256" key="6">
    <source>
        <dbReference type="ARBA" id="ARBA00022679"/>
    </source>
</evidence>
<dbReference type="PIRSF" id="PIRSF005669">
    <property type="entry name" value="Hist_AcTrfase_ELP3"/>
    <property type="match status" value="1"/>
</dbReference>
<protein>
    <recommendedName>
        <fullName evidence="3 15">Elongator complex protein 3</fullName>
        <ecNumber evidence="15">2.3.1.-</ecNumber>
    </recommendedName>
</protein>
<dbReference type="SFLD" id="SFLDG01086">
    <property type="entry name" value="elongater_protein-like"/>
    <property type="match status" value="1"/>
</dbReference>
<evidence type="ECO:0000256" key="12">
    <source>
        <dbReference type="ARBA" id="ARBA00023014"/>
    </source>
</evidence>
<dbReference type="PROSITE" id="PS51186">
    <property type="entry name" value="GNAT"/>
    <property type="match status" value="1"/>
</dbReference>
<dbReference type="Pfam" id="PF04055">
    <property type="entry name" value="Radical_SAM"/>
    <property type="match status" value="1"/>
</dbReference>
<evidence type="ECO:0000256" key="16">
    <source>
        <dbReference type="PIRSR" id="PIRSR005669-1"/>
    </source>
</evidence>
<dbReference type="GO" id="GO:0002926">
    <property type="term" value="P:tRNA wobble base 5-methoxycarbonylmethyl-2-thiouridinylation"/>
    <property type="evidence" value="ECO:0007669"/>
    <property type="project" value="TreeGrafter"/>
</dbReference>
<dbReference type="InterPro" id="IPR032432">
    <property type="entry name" value="Radical_SAM_C"/>
</dbReference>
<dbReference type="InterPro" id="IPR058240">
    <property type="entry name" value="rSAM_sf"/>
</dbReference>
<dbReference type="Proteomes" id="UP000298416">
    <property type="component" value="Unassembled WGS sequence"/>
</dbReference>
<keyword evidence="4" id="KW-0004">4Fe-4S</keyword>
<dbReference type="GO" id="GO:0106261">
    <property type="term" value="F:tRNA uridine(34) acetyltransferase activity"/>
    <property type="evidence" value="ECO:0007669"/>
    <property type="project" value="UniProtKB-EC"/>
</dbReference>
<feature type="binding site" evidence="16">
    <location>
        <position position="116"/>
    </location>
    <ligand>
        <name>[4Fe-4S] cluster</name>
        <dbReference type="ChEBI" id="CHEBI:49883"/>
        <note>4Fe-4S-S-AdoMet</note>
    </ligand>
</feature>
<keyword evidence="10" id="KW-0694">RNA-binding</keyword>
<evidence type="ECO:0000256" key="13">
    <source>
        <dbReference type="ARBA" id="ARBA00023315"/>
    </source>
</evidence>
<dbReference type="SUPFAM" id="SSF102114">
    <property type="entry name" value="Radical SAM enzymes"/>
    <property type="match status" value="2"/>
</dbReference>
<reference evidence="18" key="1">
    <citation type="submission" date="2018-01" db="EMBL/GenBank/DDBJ databases">
        <authorList>
            <person name="Mao J.F."/>
        </authorList>
    </citation>
    <scope>NUCLEOTIDE SEQUENCE</scope>
    <source>
        <strain evidence="18">Huo1</strain>
        <tissue evidence="18">Leaf</tissue>
    </source>
</reference>
<dbReference type="SFLD" id="SFLDS00029">
    <property type="entry name" value="Radical_SAM"/>
    <property type="match status" value="1"/>
</dbReference>
<evidence type="ECO:0000256" key="8">
    <source>
        <dbReference type="ARBA" id="ARBA00022694"/>
    </source>
</evidence>
<dbReference type="InterPro" id="IPR034687">
    <property type="entry name" value="ELP3-like"/>
</dbReference>
<dbReference type="SUPFAM" id="SSF55729">
    <property type="entry name" value="Acyl-CoA N-acyltransferases (Nat)"/>
    <property type="match status" value="1"/>
</dbReference>
<evidence type="ECO:0000256" key="7">
    <source>
        <dbReference type="ARBA" id="ARBA00022691"/>
    </source>
</evidence>
<keyword evidence="9 15" id="KW-0479">Metal-binding</keyword>
<comment type="similarity">
    <text evidence="2 15">Belongs to the ELP3 family.</text>
</comment>
<keyword evidence="8 15" id="KW-0819">tRNA processing</keyword>
<dbReference type="SMART" id="SM00729">
    <property type="entry name" value="Elp3"/>
    <property type="match status" value="1"/>
</dbReference>
<keyword evidence="11 16" id="KW-0408">Iron</keyword>
<dbReference type="GO" id="GO:0033588">
    <property type="term" value="C:elongator holoenzyme complex"/>
    <property type="evidence" value="ECO:0007669"/>
    <property type="project" value="TreeGrafter"/>
</dbReference>
<dbReference type="InterPro" id="IPR007197">
    <property type="entry name" value="rSAM"/>
</dbReference>
<evidence type="ECO:0000256" key="3">
    <source>
        <dbReference type="ARBA" id="ARBA00020266"/>
    </source>
</evidence>
<dbReference type="InterPro" id="IPR016181">
    <property type="entry name" value="Acyl_CoA_acyltransferase"/>
</dbReference>
<dbReference type="Pfam" id="PF23613">
    <property type="entry name" value="ELP3_N"/>
    <property type="match status" value="1"/>
</dbReference>
<keyword evidence="6 15" id="KW-0808">Transferase</keyword>
<evidence type="ECO:0000313" key="19">
    <source>
        <dbReference type="Proteomes" id="UP000298416"/>
    </source>
</evidence>
<evidence type="ECO:0000256" key="15">
    <source>
        <dbReference type="PIRNR" id="PIRNR005669"/>
    </source>
</evidence>
<dbReference type="GO" id="GO:0000049">
    <property type="term" value="F:tRNA binding"/>
    <property type="evidence" value="ECO:0007669"/>
    <property type="project" value="UniProtKB-KW"/>
</dbReference>
<keyword evidence="12 15" id="KW-0411">Iron-sulfur</keyword>
<evidence type="ECO:0000256" key="11">
    <source>
        <dbReference type="ARBA" id="ARBA00023004"/>
    </source>
</evidence>
<comment type="cofactor">
    <cofactor evidence="15 16">
        <name>[4Fe-4S] cluster</name>
        <dbReference type="ChEBI" id="CHEBI:49883"/>
    </cofactor>
    <text evidence="15 16">Binds 1 [4Fe-4S] cluster. The cluster is coordinated with 3 cysteines and an exchangeable S-adenosyl-L-methionine.</text>
</comment>
<keyword evidence="13 15" id="KW-0012">Acyltransferase</keyword>
<name>A0A8X8YYP9_SALSN</name>
<organism evidence="18">
    <name type="scientific">Salvia splendens</name>
    <name type="common">Scarlet sage</name>
    <dbReference type="NCBI Taxonomy" id="180675"/>
    <lineage>
        <taxon>Eukaryota</taxon>
        <taxon>Viridiplantae</taxon>
        <taxon>Streptophyta</taxon>
        <taxon>Embryophyta</taxon>
        <taxon>Tracheophyta</taxon>
        <taxon>Spermatophyta</taxon>
        <taxon>Magnoliopsida</taxon>
        <taxon>eudicotyledons</taxon>
        <taxon>Gunneridae</taxon>
        <taxon>Pentapetalae</taxon>
        <taxon>asterids</taxon>
        <taxon>lamiids</taxon>
        <taxon>Lamiales</taxon>
        <taxon>Lamiaceae</taxon>
        <taxon>Nepetoideae</taxon>
        <taxon>Mentheae</taxon>
        <taxon>Salviinae</taxon>
        <taxon>Salvia</taxon>
        <taxon>Salvia subgen. Calosphace</taxon>
        <taxon>core Calosphace</taxon>
    </lineage>
</organism>
<evidence type="ECO:0000313" key="18">
    <source>
        <dbReference type="EMBL" id="KAG6384973.1"/>
    </source>
</evidence>
<evidence type="ECO:0000256" key="10">
    <source>
        <dbReference type="ARBA" id="ARBA00022884"/>
    </source>
</evidence>
<evidence type="ECO:0000256" key="4">
    <source>
        <dbReference type="ARBA" id="ARBA00022485"/>
    </source>
</evidence>
<dbReference type="GO" id="GO:0005737">
    <property type="term" value="C:cytoplasm"/>
    <property type="evidence" value="ECO:0007669"/>
    <property type="project" value="TreeGrafter"/>
</dbReference>
<dbReference type="InterPro" id="IPR006638">
    <property type="entry name" value="Elp3/MiaA/NifB-like_rSAM"/>
</dbReference>
<evidence type="ECO:0000256" key="1">
    <source>
        <dbReference type="ARBA" id="ARBA00005043"/>
    </source>
</evidence>
<feature type="binding site" evidence="16">
    <location>
        <position position="129"/>
    </location>
    <ligand>
        <name>[4Fe-4S] cluster</name>
        <dbReference type="ChEBI" id="CHEBI:49883"/>
        <note>4Fe-4S-S-AdoMet</note>
    </ligand>
</feature>
<sequence length="638" mass="71619">MAAVEVMPEARKLPRPGRGGVIGHGLSEEEARVKAIAEIVSTMVDLSRKGQDVDLNAVKSAACRKYGLSKAPKLVEMIAALPESEKEALLPKLRAKPVRTASGIAVVAVMSKPHRCPHIATTGNICVYCPGGPDSDFEYSTQSYTGYEPTSMRAIRARYNPYVQARSRIDQLKRLGHSVDKVEFILMGGTFMSLPAEYRDYFTRNLHDALSGHTSANVEEAVSYSEHSAIKCIGMTIETRPDYCLGPHLRQMLSYGCTRLEIGVQSTYEDVARDTNRGHTVAAVADCFSLAKDAGFKRTSILGKPFLLTSLVLVNPSIFSPENTGHKSAKIVLSLIYLFTQSGLTEPLQNMLRVRKTDCDFDVQFHPLIVLKLLQPWPAHVVAHMMPDLPHVGVERDMESFKEFFESPRFRADGLKIYPTLVIRGTGLYELWKTGRYRNYPPEQLVDIIARILAMVPPWTRVYRVQRDIPMPLVTSGVEKGNLRELALARMDDLGLKCRDDIHHKIKPEEVQLVRRDYTANEGWETFLSYEDTRQDILVGLLRLRKCGKNVTCPELTGKCSIVRELHVYGTAVPVHGRDADKLQHQGYGTLLMEEAERIATSEHRSLKLAVISGVGTRHYYRKLGYELEGPYMVKYLK</sequence>
<dbReference type="GO" id="GO:0051539">
    <property type="term" value="F:4 iron, 4 sulfur cluster binding"/>
    <property type="evidence" value="ECO:0007669"/>
    <property type="project" value="UniProtKB-KW"/>
</dbReference>
<comment type="pathway">
    <text evidence="1">tRNA modification; 5-methoxycarbonylmethyl-2-thiouridine-tRNA biosynthesis.</text>
</comment>
<keyword evidence="5 15" id="KW-0820">tRNA-binding</keyword>
<keyword evidence="19" id="KW-1185">Reference proteome</keyword>
<dbReference type="GO" id="GO:0046872">
    <property type="term" value="F:metal ion binding"/>
    <property type="evidence" value="ECO:0007669"/>
    <property type="project" value="UniProtKB-KW"/>
</dbReference>
<dbReference type="EMBL" id="PNBA02000022">
    <property type="protein sequence ID" value="KAG6384973.1"/>
    <property type="molecule type" value="Genomic_DNA"/>
</dbReference>
<evidence type="ECO:0000256" key="2">
    <source>
        <dbReference type="ARBA" id="ARBA00005494"/>
    </source>
</evidence>
<dbReference type="PANTHER" id="PTHR11135:SF0">
    <property type="entry name" value="ELONGATOR COMPLEX PROTEIN 3"/>
    <property type="match status" value="1"/>
</dbReference>
<dbReference type="EC" id="2.3.1.-" evidence="15"/>
<dbReference type="InterPro" id="IPR000182">
    <property type="entry name" value="GNAT_dom"/>
</dbReference>
<comment type="caution">
    <text evidence="18">The sequence shown here is derived from an EMBL/GenBank/DDBJ whole genome shotgun (WGS) entry which is preliminary data.</text>
</comment>
<comment type="catalytic activity">
    <reaction evidence="14">
        <text>uridine(34) in tRNA + acetyl-CoA + S-adenosyl-L-methionine + H2O = 5-(carboxymethyl)uridine(34) in tRNA + 5'-deoxyadenosine + L-methionine + CoA + 2 H(+)</text>
        <dbReference type="Rhea" id="RHEA:61020"/>
        <dbReference type="Rhea" id="RHEA-COMP:10407"/>
        <dbReference type="Rhea" id="RHEA-COMP:11727"/>
        <dbReference type="ChEBI" id="CHEBI:15377"/>
        <dbReference type="ChEBI" id="CHEBI:15378"/>
        <dbReference type="ChEBI" id="CHEBI:17319"/>
        <dbReference type="ChEBI" id="CHEBI:57287"/>
        <dbReference type="ChEBI" id="CHEBI:57288"/>
        <dbReference type="ChEBI" id="CHEBI:57844"/>
        <dbReference type="ChEBI" id="CHEBI:59789"/>
        <dbReference type="ChEBI" id="CHEBI:65315"/>
        <dbReference type="ChEBI" id="CHEBI:74882"/>
        <dbReference type="EC" id="2.3.1.311"/>
    </reaction>
    <physiologicalReaction direction="left-to-right" evidence="14">
        <dbReference type="Rhea" id="RHEA:61021"/>
    </physiologicalReaction>
</comment>
<accession>A0A8X8YYP9</accession>
<feature type="domain" description="N-acetyltransferase" evidence="17">
    <location>
        <begin position="486"/>
        <end position="638"/>
    </location>
</feature>
<dbReference type="InterPro" id="IPR056591">
    <property type="entry name" value="ELP3-like_N"/>
</dbReference>
<dbReference type="GO" id="GO:0005634">
    <property type="term" value="C:nucleus"/>
    <property type="evidence" value="ECO:0007669"/>
    <property type="project" value="TreeGrafter"/>
</dbReference>
<dbReference type="AlphaFoldDB" id="A0A8X8YYP9"/>
<comment type="function">
    <text evidence="15">Catalytic tRNA acetyltransferase subunit of the elongator complex, which is required for multiple tRNA modifications, including mcm5U (5-methoxycarbonylmethyl uridine), mcm5s2U (5-methoxycarbonylmethyl-2-thiouridine), and ncm5U (5-carbamoylmethyl uridine). In the elongator complex, acts as a tRNA uridine(34) acetyltransferase by mediating formation of carboxymethyluridine in the wobble base at position 34 in tRNAs.</text>
</comment>
<proteinExistence type="inferred from homology"/>
<evidence type="ECO:0000259" key="17">
    <source>
        <dbReference type="PROSITE" id="PS51186"/>
    </source>
</evidence>